<dbReference type="EMBL" id="AMZH03006755">
    <property type="protein sequence ID" value="RRT63029.1"/>
    <property type="molecule type" value="Genomic_DNA"/>
</dbReference>
<protein>
    <submittedName>
        <fullName evidence="1">Uncharacterized protein</fullName>
    </submittedName>
</protein>
<dbReference type="Proteomes" id="UP000287651">
    <property type="component" value="Unassembled WGS sequence"/>
</dbReference>
<gene>
    <name evidence="1" type="ORF">B296_00012278</name>
</gene>
<sequence>MLQEHPQPSNSNEHLKEEIPTCHHALGLGGQLPFPSSWRREYLNFDPRSTQLRSVNRHLDEVQREFIKSKKELREGSSVESPFVHDIQDNPIPLYFRLPTLEAYDGSSDPTEHIVAFQTHMALYSSSDTLMC</sequence>
<comment type="caution">
    <text evidence="1">The sequence shown here is derived from an EMBL/GenBank/DDBJ whole genome shotgun (WGS) entry which is preliminary data.</text>
</comment>
<evidence type="ECO:0000313" key="1">
    <source>
        <dbReference type="EMBL" id="RRT63029.1"/>
    </source>
</evidence>
<name>A0A426ZGC6_ENSVE</name>
<dbReference type="AlphaFoldDB" id="A0A426ZGC6"/>
<organism evidence="1 2">
    <name type="scientific">Ensete ventricosum</name>
    <name type="common">Abyssinian banana</name>
    <name type="synonym">Musa ensete</name>
    <dbReference type="NCBI Taxonomy" id="4639"/>
    <lineage>
        <taxon>Eukaryota</taxon>
        <taxon>Viridiplantae</taxon>
        <taxon>Streptophyta</taxon>
        <taxon>Embryophyta</taxon>
        <taxon>Tracheophyta</taxon>
        <taxon>Spermatophyta</taxon>
        <taxon>Magnoliopsida</taxon>
        <taxon>Liliopsida</taxon>
        <taxon>Zingiberales</taxon>
        <taxon>Musaceae</taxon>
        <taxon>Ensete</taxon>
    </lineage>
</organism>
<proteinExistence type="predicted"/>
<evidence type="ECO:0000313" key="2">
    <source>
        <dbReference type="Proteomes" id="UP000287651"/>
    </source>
</evidence>
<accession>A0A426ZGC6</accession>
<reference evidence="1 2" key="1">
    <citation type="journal article" date="2014" name="Agronomy (Basel)">
        <title>A Draft Genome Sequence for Ensete ventricosum, the Drought-Tolerant Tree Against Hunger.</title>
        <authorList>
            <person name="Harrison J."/>
            <person name="Moore K.A."/>
            <person name="Paszkiewicz K."/>
            <person name="Jones T."/>
            <person name="Grant M."/>
            <person name="Ambacheew D."/>
            <person name="Muzemil S."/>
            <person name="Studholme D.J."/>
        </authorList>
    </citation>
    <scope>NUCLEOTIDE SEQUENCE [LARGE SCALE GENOMIC DNA]</scope>
</reference>